<comment type="caution">
    <text evidence="5">The sequence shown here is derived from an EMBL/GenBank/DDBJ whole genome shotgun (WGS) entry which is preliminary data.</text>
</comment>
<keyword evidence="1 5" id="KW-0347">Helicase</keyword>
<dbReference type="InterPro" id="IPR041679">
    <property type="entry name" value="DNA2/NAM7-like_C"/>
</dbReference>
<feature type="domain" description="ZNFX1" evidence="4">
    <location>
        <begin position="94"/>
        <end position="205"/>
    </location>
</feature>
<dbReference type="SUPFAM" id="SSF52540">
    <property type="entry name" value="P-loop containing nucleoside triphosphate hydrolases"/>
    <property type="match status" value="1"/>
</dbReference>
<proteinExistence type="predicted"/>
<dbReference type="Proteomes" id="UP000781932">
    <property type="component" value="Unassembled WGS sequence"/>
</dbReference>
<protein>
    <submittedName>
        <fullName evidence="5">Dead box helicase</fullName>
    </submittedName>
</protein>
<evidence type="ECO:0000259" key="3">
    <source>
        <dbReference type="Pfam" id="PF13087"/>
    </source>
</evidence>
<dbReference type="Pfam" id="PF13086">
    <property type="entry name" value="AAA_11"/>
    <property type="match status" value="2"/>
</dbReference>
<evidence type="ECO:0000259" key="4">
    <source>
        <dbReference type="Pfam" id="PF25396"/>
    </source>
</evidence>
<feature type="domain" description="DNA2/NAM7 helicase helicase" evidence="2">
    <location>
        <begin position="599"/>
        <end position="662"/>
    </location>
</feature>
<dbReference type="Gene3D" id="3.40.50.300">
    <property type="entry name" value="P-loop containing nucleotide triphosphate hydrolases"/>
    <property type="match status" value="3"/>
</dbReference>
<dbReference type="GO" id="GO:0004386">
    <property type="term" value="F:helicase activity"/>
    <property type="evidence" value="ECO:0007669"/>
    <property type="project" value="UniProtKB-KW"/>
</dbReference>
<reference evidence="5" key="2">
    <citation type="submission" date="2020-11" db="EMBL/GenBank/DDBJ databases">
        <title>Whole genome sequencing of Colletotrichum sp.</title>
        <authorList>
            <person name="Li H."/>
        </authorList>
    </citation>
    <scope>NUCLEOTIDE SEQUENCE</scope>
    <source>
        <strain evidence="5">CkLH20</strain>
    </source>
</reference>
<keyword evidence="1 5" id="KW-0378">Hydrolase</keyword>
<dbReference type="GO" id="GO:0031048">
    <property type="term" value="P:regulatory ncRNA-mediated heterochromatin formation"/>
    <property type="evidence" value="ECO:0007669"/>
    <property type="project" value="TreeGrafter"/>
</dbReference>
<name>A0A9P6HX52_9PEZI</name>
<evidence type="ECO:0000313" key="5">
    <source>
        <dbReference type="EMBL" id="KAF9872164.1"/>
    </source>
</evidence>
<keyword evidence="1 5" id="KW-0547">Nucleotide-binding</keyword>
<evidence type="ECO:0000259" key="2">
    <source>
        <dbReference type="Pfam" id="PF13086"/>
    </source>
</evidence>
<feature type="domain" description="DNA2/NAM7 helicase-like C-terminal" evidence="3">
    <location>
        <begin position="676"/>
        <end position="877"/>
    </location>
</feature>
<dbReference type="Pfam" id="PF25396">
    <property type="entry name" value="ZNFX1"/>
    <property type="match status" value="1"/>
</dbReference>
<dbReference type="InterPro" id="IPR045055">
    <property type="entry name" value="DNA2/NAM7-like"/>
</dbReference>
<evidence type="ECO:0000256" key="1">
    <source>
        <dbReference type="ARBA" id="ARBA00022806"/>
    </source>
</evidence>
<accession>A0A9P6HX52</accession>
<dbReference type="Pfam" id="PF13087">
    <property type="entry name" value="AAA_12"/>
    <property type="match status" value="1"/>
</dbReference>
<dbReference type="OrthoDB" id="409395at2759"/>
<dbReference type="PANTHER" id="PTHR10887:SF341">
    <property type="entry name" value="NFX1-TYPE ZINC FINGER-CONTAINING PROTEIN 1"/>
    <property type="match status" value="1"/>
</dbReference>
<evidence type="ECO:0000313" key="6">
    <source>
        <dbReference type="Proteomes" id="UP000781932"/>
    </source>
</evidence>
<dbReference type="PANTHER" id="PTHR10887">
    <property type="entry name" value="DNA2/NAM7 HELICASE FAMILY"/>
    <property type="match status" value="1"/>
</dbReference>
<dbReference type="GO" id="GO:0031380">
    <property type="term" value="C:nuclear RNA-directed RNA polymerase complex"/>
    <property type="evidence" value="ECO:0007669"/>
    <property type="project" value="TreeGrafter"/>
</dbReference>
<organism evidence="5 6">
    <name type="scientific">Colletotrichum karsti</name>
    <dbReference type="NCBI Taxonomy" id="1095194"/>
    <lineage>
        <taxon>Eukaryota</taxon>
        <taxon>Fungi</taxon>
        <taxon>Dikarya</taxon>
        <taxon>Ascomycota</taxon>
        <taxon>Pezizomycotina</taxon>
        <taxon>Sordariomycetes</taxon>
        <taxon>Hypocreomycetidae</taxon>
        <taxon>Glomerellales</taxon>
        <taxon>Glomerellaceae</taxon>
        <taxon>Colletotrichum</taxon>
        <taxon>Colletotrichum boninense species complex</taxon>
    </lineage>
</organism>
<dbReference type="InterPro" id="IPR027417">
    <property type="entry name" value="P-loop_NTPase"/>
</dbReference>
<dbReference type="InterPro" id="IPR047187">
    <property type="entry name" value="SF1_C_Upf1"/>
</dbReference>
<keyword evidence="6" id="KW-1185">Reference proteome</keyword>
<dbReference type="AlphaFoldDB" id="A0A9P6HX52"/>
<dbReference type="InterPro" id="IPR041677">
    <property type="entry name" value="DNA2/NAM7_AAA_11"/>
</dbReference>
<dbReference type="CDD" id="cd18808">
    <property type="entry name" value="SF1_C_Upf1"/>
    <property type="match status" value="1"/>
</dbReference>
<dbReference type="EMBL" id="JAATWM020000039">
    <property type="protein sequence ID" value="KAF9872164.1"/>
    <property type="molecule type" value="Genomic_DNA"/>
</dbReference>
<dbReference type="GeneID" id="62166044"/>
<reference evidence="5" key="1">
    <citation type="submission" date="2020-03" db="EMBL/GenBank/DDBJ databases">
        <authorList>
            <person name="He L."/>
        </authorList>
    </citation>
    <scope>NUCLEOTIDE SEQUENCE</scope>
    <source>
        <strain evidence="5">CkLH20</strain>
    </source>
</reference>
<sequence>MQLQSFMSDRASTILRSHIYSEAGVGWRSTSEIPLAEEVTREVGILPKPNNLNAAYPSKDAYLEVQYSILRHEGVEPLRKAVQEYRSAPEMTESTETCVYTEVFVRGANIIRLGVMVRVTFSAIRTRQLVNWPASQRLVPGTVVALSPISDNFKTQCIVAVVTGRYDEAIDSPVTPPPLDLEIHDPQATANTMEPDQEFVMIEARSNYFEAVRHVMEGLKQAAKSESPFDKYLFKGANSVDRPLFLPKSTSSLDVSALCESTRSRAAPLRIPTLGDVPDYAQKKAGLDGSQMLALQRMVTKELAIVQGPPGTGKTHTSMAALSVLLIMQPANIPIIITAQKNDTVDELLIRCHKLGVSFVRLGGQAKDATVSQRTLFNLRTQSRGRWRRDHFQKRLDSLKSQAKLLLQRCFPPFLQQLILPEHLHEIGLITGQQHASIMDGWSGSVDHIAGEVSKHPFGPWLGDQVLSAEPHRSIHVPLKNEVGSEGGCNSEDGGSSFSVNAKKEQLSGKPILISRWNGMKMTTDPCDDWEIRARRLLDHHQDLWDVSSRYRGTVYRHLEQRYIASTKVALGKIFEKINDVAKELKFARWQEDIDTIRKSGARIIGCTTTGLTKYRGLIAALEPRVMMIEEAAETREANVTAALFPSLQQMILVGDHMQLAPHADVLELSRPPFHLNVSLFQRLVERGVEYSSLQVQRRMAPDIRELLNAWYPLLVDHECTRSQDTVPGMGSQRLLWFDHERPESTNRYASKFNAFEAEMIVGLYSHLTTNGTEPSEITILTFYSGQKAYIENLLRHKNRSRTVLHGRTGVEGRRGFGPEVQTVDGYQGKENDVVLVSVTRSPEDRKKPGAGFLSDLRRVIVALSRPRRLLAMFGDAQNLLDSSARPIWSEALNRMKCSRASYVAVFCEEHRREIRISQPDEWEMLAGDGGCGMRCGRRMDAREAPCDRKCHR</sequence>
<feature type="domain" description="DNA2/NAM7 helicase helicase" evidence="2">
    <location>
        <begin position="287"/>
        <end position="389"/>
    </location>
</feature>
<dbReference type="InterPro" id="IPR057373">
    <property type="entry name" value="ZNFX1"/>
</dbReference>
<dbReference type="RefSeq" id="XP_038741625.1">
    <property type="nucleotide sequence ID" value="XM_038892970.1"/>
</dbReference>
<gene>
    <name evidence="5" type="ORF">CkaCkLH20_10256</name>
</gene>
<keyword evidence="1 5" id="KW-0067">ATP-binding</keyword>